<dbReference type="EMBL" id="KN123144">
    <property type="protein sequence ID" value="KFO26582.1"/>
    <property type="molecule type" value="Genomic_DNA"/>
</dbReference>
<proteinExistence type="predicted"/>
<feature type="compositionally biased region" description="Gly residues" evidence="1">
    <location>
        <begin position="33"/>
        <end position="42"/>
    </location>
</feature>
<protein>
    <submittedName>
        <fullName evidence="2">Uncharacterized protein</fullName>
    </submittedName>
</protein>
<reference evidence="2 3" key="1">
    <citation type="submission" date="2013-11" db="EMBL/GenBank/DDBJ databases">
        <title>The Damaraland mole rat (Fukomys damarensis) genome and evolution of African mole rats.</title>
        <authorList>
            <person name="Gladyshev V.N."/>
            <person name="Fang X."/>
        </authorList>
    </citation>
    <scope>NUCLEOTIDE SEQUENCE [LARGE SCALE GENOMIC DNA]</scope>
    <source>
        <tissue evidence="2">Liver</tissue>
    </source>
</reference>
<sequence>MATPLLNGAPGRCPQRLCPLPGGRDGRPEVRPGRGGAPGEGGAALHVPFLDSGHRGAVPSGSALCREEGTDGRRCGRAEEEPPDHPLPQLLLLLFHFTPVDSERSGGPAGGYRRRHHRESLYSLIPLQQLL</sequence>
<evidence type="ECO:0000256" key="1">
    <source>
        <dbReference type="SAM" id="MobiDB-lite"/>
    </source>
</evidence>
<accession>A0A091D682</accession>
<feature type="region of interest" description="Disordered" evidence="1">
    <location>
        <begin position="1"/>
        <end position="87"/>
    </location>
</feature>
<feature type="compositionally biased region" description="Basic and acidic residues" evidence="1">
    <location>
        <begin position="65"/>
        <end position="84"/>
    </location>
</feature>
<evidence type="ECO:0000313" key="3">
    <source>
        <dbReference type="Proteomes" id="UP000028990"/>
    </source>
</evidence>
<organism evidence="2 3">
    <name type="scientific">Fukomys damarensis</name>
    <name type="common">Damaraland mole rat</name>
    <name type="synonym">Cryptomys damarensis</name>
    <dbReference type="NCBI Taxonomy" id="885580"/>
    <lineage>
        <taxon>Eukaryota</taxon>
        <taxon>Metazoa</taxon>
        <taxon>Chordata</taxon>
        <taxon>Craniata</taxon>
        <taxon>Vertebrata</taxon>
        <taxon>Euteleostomi</taxon>
        <taxon>Mammalia</taxon>
        <taxon>Eutheria</taxon>
        <taxon>Euarchontoglires</taxon>
        <taxon>Glires</taxon>
        <taxon>Rodentia</taxon>
        <taxon>Hystricomorpha</taxon>
        <taxon>Bathyergidae</taxon>
        <taxon>Fukomys</taxon>
    </lineage>
</organism>
<dbReference type="AlphaFoldDB" id="A0A091D682"/>
<evidence type="ECO:0000313" key="2">
    <source>
        <dbReference type="EMBL" id="KFO26582.1"/>
    </source>
</evidence>
<keyword evidence="3" id="KW-1185">Reference proteome</keyword>
<dbReference type="Proteomes" id="UP000028990">
    <property type="component" value="Unassembled WGS sequence"/>
</dbReference>
<gene>
    <name evidence="2" type="ORF">H920_11981</name>
</gene>
<name>A0A091D682_FUKDA</name>